<accession>A0A428Q084</accession>
<sequence>MALWKQNLDEILGRALAIKNADDPNYDETRVQLEPSVRRNPPRMVKTNLAARLSALRSSSQSSTSSSLPAQPPTSGEMDQLPSPTGASLLSQGDAFSLFSGFSDEGRSINKHRPDEALINMTMLLFAQGACLPLLQRPSHKDYAWSIVHKQYSITRPDAEKEETKTILTARTDGYLQARRPGCLPDDDDALAIIEVKPYRRHNPPGNLKAVRIQESAEMASWISAESKKGLLPPCSGGKRYRRLLVSQDFDYVFLSIAEYDDQYVEYVRGTVNAPKSDLPPLQQLTTPKKRVDTIKAIKKKTSKFLDTFKHKSPVAMAPPSPTATSTDEPEAVPEDDRATAAPKDESKAAPKQGLGSGPNPGFLRMIEFDGFNLGKEADIRKLTVLLCSLTDYLVSKDLALRGQ</sequence>
<dbReference type="AlphaFoldDB" id="A0A428Q084"/>
<evidence type="ECO:0000313" key="3">
    <source>
        <dbReference type="Proteomes" id="UP000288168"/>
    </source>
</evidence>
<proteinExistence type="predicted"/>
<evidence type="ECO:0000313" key="2">
    <source>
        <dbReference type="EMBL" id="RSL58717.1"/>
    </source>
</evidence>
<dbReference type="Proteomes" id="UP000288168">
    <property type="component" value="Unassembled WGS sequence"/>
</dbReference>
<name>A0A428Q084_9HYPO</name>
<keyword evidence="3" id="KW-1185">Reference proteome</keyword>
<comment type="caution">
    <text evidence="2">The sequence shown here is derived from an EMBL/GenBank/DDBJ whole genome shotgun (WGS) entry which is preliminary data.</text>
</comment>
<dbReference type="EMBL" id="NKCI01000071">
    <property type="protein sequence ID" value="RSL58717.1"/>
    <property type="molecule type" value="Genomic_DNA"/>
</dbReference>
<organism evidence="2 3">
    <name type="scientific">Fusarium duplospermum</name>
    <dbReference type="NCBI Taxonomy" id="1325734"/>
    <lineage>
        <taxon>Eukaryota</taxon>
        <taxon>Fungi</taxon>
        <taxon>Dikarya</taxon>
        <taxon>Ascomycota</taxon>
        <taxon>Pezizomycotina</taxon>
        <taxon>Sordariomycetes</taxon>
        <taxon>Hypocreomycetidae</taxon>
        <taxon>Hypocreales</taxon>
        <taxon>Nectriaceae</taxon>
        <taxon>Fusarium</taxon>
        <taxon>Fusarium solani species complex</taxon>
    </lineage>
</organism>
<feature type="region of interest" description="Disordered" evidence="1">
    <location>
        <begin position="55"/>
        <end position="87"/>
    </location>
</feature>
<feature type="compositionally biased region" description="Low complexity" evidence="1">
    <location>
        <begin position="55"/>
        <end position="75"/>
    </location>
</feature>
<reference evidence="2 3" key="1">
    <citation type="submission" date="2017-06" db="EMBL/GenBank/DDBJ databases">
        <title>Comparative genomic analysis of Ambrosia Fusariam Clade fungi.</title>
        <authorList>
            <person name="Stajich J.E."/>
            <person name="Carrillo J."/>
            <person name="Kijimoto T."/>
            <person name="Eskalen A."/>
            <person name="O'Donnell K."/>
            <person name="Kasson M."/>
        </authorList>
    </citation>
    <scope>NUCLEOTIDE SEQUENCE [LARGE SCALE GENOMIC DNA]</scope>
    <source>
        <strain evidence="2 3">NRRL62584</strain>
    </source>
</reference>
<feature type="region of interest" description="Disordered" evidence="1">
    <location>
        <begin position="311"/>
        <end position="360"/>
    </location>
</feature>
<gene>
    <name evidence="2" type="ORF">CEP54_007664</name>
</gene>
<evidence type="ECO:0000256" key="1">
    <source>
        <dbReference type="SAM" id="MobiDB-lite"/>
    </source>
</evidence>
<dbReference type="OrthoDB" id="3508621at2759"/>
<protein>
    <submittedName>
        <fullName evidence="2">Uncharacterized protein</fullName>
    </submittedName>
</protein>
<dbReference type="STRING" id="1325734.A0A428Q084"/>
<feature type="compositionally biased region" description="Basic and acidic residues" evidence="1">
    <location>
        <begin position="335"/>
        <end position="349"/>
    </location>
</feature>